<feature type="region of interest" description="Disordered" evidence="1">
    <location>
        <begin position="421"/>
        <end position="519"/>
    </location>
</feature>
<keyword evidence="3" id="KW-1185">Reference proteome</keyword>
<feature type="compositionally biased region" description="Low complexity" evidence="1">
    <location>
        <begin position="465"/>
        <end position="480"/>
    </location>
</feature>
<name>A0A5E8B5F1_9ASCO</name>
<feature type="region of interest" description="Disordered" evidence="1">
    <location>
        <begin position="226"/>
        <end position="282"/>
    </location>
</feature>
<proteinExistence type="predicted"/>
<feature type="region of interest" description="Disordered" evidence="1">
    <location>
        <begin position="101"/>
        <end position="135"/>
    </location>
</feature>
<organism evidence="2 3">
    <name type="scientific">Magnusiomyces paraingens</name>
    <dbReference type="NCBI Taxonomy" id="2606893"/>
    <lineage>
        <taxon>Eukaryota</taxon>
        <taxon>Fungi</taxon>
        <taxon>Dikarya</taxon>
        <taxon>Ascomycota</taxon>
        <taxon>Saccharomycotina</taxon>
        <taxon>Dipodascomycetes</taxon>
        <taxon>Dipodascales</taxon>
        <taxon>Dipodascaceae</taxon>
        <taxon>Magnusiomyces</taxon>
    </lineage>
</organism>
<feature type="region of interest" description="Disordered" evidence="1">
    <location>
        <begin position="668"/>
        <end position="748"/>
    </location>
</feature>
<feature type="compositionally biased region" description="Low complexity" evidence="1">
    <location>
        <begin position="561"/>
        <end position="581"/>
    </location>
</feature>
<sequence>MKSSNVRDSPLKNAIGITFRKPVSENRHKSSPTASRLNVGTVPSISTEKSPFKESAENPRTPADFKGKGISAKRGVNFSLSPEPRAIERQEERWLQQALFESAEKPVPSSEKRSALTDVSNSPLRKRQKIVNTDKKEDQKAAIILPEISTPVKPPVKVFRDDRIQTEEIQPIKEENDDAITSATVTATSEPALVEDPFSLDTLTANLLITEIVDVNAKEAGIRKLGTGTTTSATSATSRDRSRRGIARVRGRRGRRDQEKRDEENKETTPEKIPEKASAKILRRRKRDVEIYQVLSPPQLHSSSDEQNKKSQPEIDEVSDDEENVFEKQNPVDNNTTKSIPQTKLSKKVKNRIVQPESLLPIRHFVNPSMTEMMKRKRYREQVQNQDVSFTQQMRDADDYIASEIVLIDTETNDKSIEQKSSEANKAVGKMQSKHPSVVNCRKSYSRRSLQSYPETLDGSDDQKSSISSSRNDSSTSPESVYSMGEAYTDYDSTPRQLPLSHALKRLPTEKEREEKRKRAETFAALREKFAQIDKWKLRVDSVDVSPDDASFSGYATVTKSSSESSQQSSPAQSLGSSPPSEAAEEQNVSITKETPKDNSHKSASPQIISTPPVLRRTRQSSSQEEFSEHDIELIDDVTFEYSDYESLEDLGKMYSSSEGDIQKELDKRISSRSESLEKPTTSRTNSVLLTKSTTLEQTTTLEKSTTVLNKPETPRIKSKKKTKSSPKDTISFISTPKSPSNDKLKTTEIPRRRTRSTIKNLNTLSASEDEIELLE</sequence>
<evidence type="ECO:0000256" key="1">
    <source>
        <dbReference type="SAM" id="MobiDB-lite"/>
    </source>
</evidence>
<feature type="region of interest" description="Disordered" evidence="1">
    <location>
        <begin position="1"/>
        <end position="70"/>
    </location>
</feature>
<accession>A0A5E8B5F1</accession>
<dbReference type="EMBL" id="CABVLU010000001">
    <property type="protein sequence ID" value="VVT46546.1"/>
    <property type="molecule type" value="Genomic_DNA"/>
</dbReference>
<feature type="compositionally biased region" description="Polar residues" evidence="1">
    <location>
        <begin position="331"/>
        <end position="344"/>
    </location>
</feature>
<evidence type="ECO:0000313" key="2">
    <source>
        <dbReference type="EMBL" id="VVT46546.1"/>
    </source>
</evidence>
<feature type="compositionally biased region" description="Polar residues" evidence="1">
    <location>
        <begin position="31"/>
        <end position="49"/>
    </location>
</feature>
<dbReference type="AlphaFoldDB" id="A0A5E8B5F1"/>
<feature type="compositionally biased region" description="Basic residues" evidence="1">
    <location>
        <begin position="241"/>
        <end position="255"/>
    </location>
</feature>
<dbReference type="Proteomes" id="UP000398389">
    <property type="component" value="Unassembled WGS sequence"/>
</dbReference>
<evidence type="ECO:0000313" key="3">
    <source>
        <dbReference type="Proteomes" id="UP000398389"/>
    </source>
</evidence>
<feature type="compositionally biased region" description="Polar residues" evidence="1">
    <location>
        <begin position="679"/>
        <end position="688"/>
    </location>
</feature>
<feature type="compositionally biased region" description="Basic and acidic residues" evidence="1">
    <location>
        <begin position="256"/>
        <end position="278"/>
    </location>
</feature>
<feature type="region of interest" description="Disordered" evidence="1">
    <location>
        <begin position="295"/>
        <end position="349"/>
    </location>
</feature>
<feature type="compositionally biased region" description="Acidic residues" evidence="1">
    <location>
        <begin position="314"/>
        <end position="324"/>
    </location>
</feature>
<feature type="region of interest" description="Disordered" evidence="1">
    <location>
        <begin position="545"/>
        <end position="630"/>
    </location>
</feature>
<gene>
    <name evidence="2" type="ORF">SAPINGB_P001267</name>
</gene>
<protein>
    <submittedName>
        <fullName evidence="2">Uncharacterized protein</fullName>
    </submittedName>
</protein>
<feature type="compositionally biased region" description="Low complexity" evidence="1">
    <location>
        <begin position="226"/>
        <end position="237"/>
    </location>
</feature>
<dbReference type="GeneID" id="43580090"/>
<feature type="compositionally biased region" description="Basic and acidic residues" evidence="1">
    <location>
        <begin position="50"/>
        <end position="67"/>
    </location>
</feature>
<reference evidence="2 3" key="1">
    <citation type="submission" date="2019-09" db="EMBL/GenBank/DDBJ databases">
        <authorList>
            <person name="Brejova B."/>
        </authorList>
    </citation>
    <scope>NUCLEOTIDE SEQUENCE [LARGE SCALE GENOMIC DNA]</scope>
</reference>
<feature type="compositionally biased region" description="Low complexity" evidence="1">
    <location>
        <begin position="689"/>
        <end position="707"/>
    </location>
</feature>
<feature type="compositionally biased region" description="Basic and acidic residues" evidence="1">
    <location>
        <begin position="668"/>
        <end position="678"/>
    </location>
</feature>
<feature type="compositionally biased region" description="Basic and acidic residues" evidence="1">
    <location>
        <begin position="507"/>
        <end position="519"/>
    </location>
</feature>
<dbReference type="RefSeq" id="XP_031851881.1">
    <property type="nucleotide sequence ID" value="XM_031995990.1"/>
</dbReference>
<feature type="compositionally biased region" description="Basic and acidic residues" evidence="1">
    <location>
        <begin position="303"/>
        <end position="313"/>
    </location>
</feature>